<reference evidence="2" key="1">
    <citation type="journal article" date="2024" name="Proc. Natl. Acad. Sci. U.S.A.">
        <title>Extraordinary preservation of gene collinearity over three hundred million years revealed in homosporous lycophytes.</title>
        <authorList>
            <person name="Li C."/>
            <person name="Wickell D."/>
            <person name="Kuo L.Y."/>
            <person name="Chen X."/>
            <person name="Nie B."/>
            <person name="Liao X."/>
            <person name="Peng D."/>
            <person name="Ji J."/>
            <person name="Jenkins J."/>
            <person name="Williams M."/>
            <person name="Shu S."/>
            <person name="Plott C."/>
            <person name="Barry K."/>
            <person name="Rajasekar S."/>
            <person name="Grimwood J."/>
            <person name="Han X."/>
            <person name="Sun S."/>
            <person name="Hou Z."/>
            <person name="He W."/>
            <person name="Dai G."/>
            <person name="Sun C."/>
            <person name="Schmutz J."/>
            <person name="Leebens-Mack J.H."/>
            <person name="Li F.W."/>
            <person name="Wang L."/>
        </authorList>
    </citation>
    <scope>NUCLEOTIDE SEQUENCE [LARGE SCALE GENOMIC DNA]</scope>
    <source>
        <strain evidence="2">cv. PW_Plant_1</strain>
    </source>
</reference>
<accession>A0ACC2E006</accession>
<dbReference type="EMBL" id="CM055095">
    <property type="protein sequence ID" value="KAJ7559794.1"/>
    <property type="molecule type" value="Genomic_DNA"/>
</dbReference>
<gene>
    <name evidence="1" type="ORF">O6H91_04G101800</name>
</gene>
<sequence length="477" mass="53605">MAYPFQNLIPVPRMLTEMDYYLDPVPFSAPASFAVDYTNAFEYPDTASGVMGNLVGNMLSSHLHSSSSLYLTNEKFGDQETIQFPEHQSPRQTFLQLLEENNTGTQEVQMFDSAYLKLPVLEEATNQKALESAPQQLRVLMPSCPRNQAATYVEQPEGCVSVTIDSECSQALSINALPKGSNGFVTEFTTDLAACSHHEYVAECSHQESQQSRSASSSEKSQKLGQLVSTDLTFASGQLLSGYEPENQKRPKRKRTRSCKKIEEVESQRQVHIAVERNRRKQMNEQLTILRSLMPVSYVSRGDQASIVGGAIDFVNELEHVLECLQEQKRRRMYAEALRFKLDPLSHDTFPLHHQQGDFENHKSLPVHSKYVHENFYDPVKEICAESKSEIAEVEVQINGRDALVKILSQRMSGQLHKAIASFENLGMTIMHANISTVERTVLYSFNVKLERGCHLGAADELAAAAQQIFQAIHDRA</sequence>
<evidence type="ECO:0000313" key="1">
    <source>
        <dbReference type="EMBL" id="KAJ7559794.1"/>
    </source>
</evidence>
<evidence type="ECO:0000313" key="2">
    <source>
        <dbReference type="Proteomes" id="UP001162992"/>
    </source>
</evidence>
<comment type="caution">
    <text evidence="1">The sequence shown here is derived from an EMBL/GenBank/DDBJ whole genome shotgun (WGS) entry which is preliminary data.</text>
</comment>
<proteinExistence type="predicted"/>
<organism evidence="1 2">
    <name type="scientific">Diphasiastrum complanatum</name>
    <name type="common">Issler's clubmoss</name>
    <name type="synonym">Lycopodium complanatum</name>
    <dbReference type="NCBI Taxonomy" id="34168"/>
    <lineage>
        <taxon>Eukaryota</taxon>
        <taxon>Viridiplantae</taxon>
        <taxon>Streptophyta</taxon>
        <taxon>Embryophyta</taxon>
        <taxon>Tracheophyta</taxon>
        <taxon>Lycopodiopsida</taxon>
        <taxon>Lycopodiales</taxon>
        <taxon>Lycopodiaceae</taxon>
        <taxon>Lycopodioideae</taxon>
        <taxon>Diphasiastrum</taxon>
    </lineage>
</organism>
<keyword evidence="2" id="KW-1185">Reference proteome</keyword>
<protein>
    <submittedName>
        <fullName evidence="1">Uncharacterized protein</fullName>
    </submittedName>
</protein>
<dbReference type="Proteomes" id="UP001162992">
    <property type="component" value="Chromosome 4"/>
</dbReference>
<name>A0ACC2E006_DIPCM</name>